<keyword evidence="3" id="KW-1185">Reference proteome</keyword>
<feature type="compositionally biased region" description="Polar residues" evidence="1">
    <location>
        <begin position="35"/>
        <end position="51"/>
    </location>
</feature>
<evidence type="ECO:0000256" key="1">
    <source>
        <dbReference type="SAM" id="MobiDB-lite"/>
    </source>
</evidence>
<gene>
    <name evidence="2" type="ORF">MCOR33_008842</name>
</gene>
<name>A0ABQ8NAE0_PYRGI</name>
<sequence length="51" mass="5344">MQPGRLSEEQARIVHDLTIAAAGGHLGLGTEEAPGTTQMSKTLTASTPRQQ</sequence>
<accession>A0ABQ8NAE0</accession>
<feature type="region of interest" description="Disordered" evidence="1">
    <location>
        <begin position="25"/>
        <end position="51"/>
    </location>
</feature>
<reference evidence="2" key="1">
    <citation type="submission" date="2021-01" db="EMBL/GenBank/DDBJ databases">
        <title>Deciphering the adaptive evolutionary patterns associated with biogeogrpahic diversity in the finger millet blast pathogen Magnaporthe oryzae in Eastern Africa.</title>
        <authorList>
            <person name="Onyema G."/>
            <person name="Shittu T.A."/>
            <person name="Dodsworth S."/>
            <person name="Devilliers S."/>
            <person name="Muthumeenakshi S."/>
            <person name="Sreenivasaprasad S."/>
        </authorList>
    </citation>
    <scope>NUCLEOTIDE SEQUENCE</scope>
    <source>
        <strain evidence="2">D15/s37</strain>
    </source>
</reference>
<evidence type="ECO:0000313" key="2">
    <source>
        <dbReference type="EMBL" id="KAI6293884.1"/>
    </source>
</evidence>
<dbReference type="EMBL" id="JABSND010000222">
    <property type="protein sequence ID" value="KAI6293884.1"/>
    <property type="molecule type" value="Genomic_DNA"/>
</dbReference>
<proteinExistence type="predicted"/>
<comment type="caution">
    <text evidence="2">The sequence shown here is derived from an EMBL/GenBank/DDBJ whole genome shotgun (WGS) entry which is preliminary data.</text>
</comment>
<organism evidence="2 3">
    <name type="scientific">Pyricularia grisea</name>
    <name type="common">Crabgrass-specific blast fungus</name>
    <name type="synonym">Magnaporthe grisea</name>
    <dbReference type="NCBI Taxonomy" id="148305"/>
    <lineage>
        <taxon>Eukaryota</taxon>
        <taxon>Fungi</taxon>
        <taxon>Dikarya</taxon>
        <taxon>Ascomycota</taxon>
        <taxon>Pezizomycotina</taxon>
        <taxon>Sordariomycetes</taxon>
        <taxon>Sordariomycetidae</taxon>
        <taxon>Magnaporthales</taxon>
        <taxon>Pyriculariaceae</taxon>
        <taxon>Pyricularia</taxon>
    </lineage>
</organism>
<evidence type="ECO:0000313" key="3">
    <source>
        <dbReference type="Proteomes" id="UP001059893"/>
    </source>
</evidence>
<dbReference type="Proteomes" id="UP001059893">
    <property type="component" value="Unassembled WGS sequence"/>
</dbReference>
<protein>
    <submittedName>
        <fullName evidence="2">Uncharacterized protein</fullName>
    </submittedName>
</protein>